<dbReference type="Gene3D" id="1.10.472.80">
    <property type="entry name" value="Ypt/Rab-GAP domain of gyp1p, domain 3"/>
    <property type="match status" value="1"/>
</dbReference>
<dbReference type="GO" id="GO:0006886">
    <property type="term" value="P:intracellular protein transport"/>
    <property type="evidence" value="ECO:0007669"/>
    <property type="project" value="TreeGrafter"/>
</dbReference>
<evidence type="ECO:0000313" key="3">
    <source>
        <dbReference type="Proteomes" id="UP000179807"/>
    </source>
</evidence>
<dbReference type="SUPFAM" id="SSF47923">
    <property type="entry name" value="Ypt/Rab-GAP domain of gyp1p"/>
    <property type="match status" value="2"/>
</dbReference>
<comment type="caution">
    <text evidence="2">The sequence shown here is derived from an EMBL/GenBank/DDBJ whole genome shotgun (WGS) entry which is preliminary data.</text>
</comment>
<accession>A0A1J4KCB6</accession>
<dbReference type="RefSeq" id="XP_068360237.1">
    <property type="nucleotide sequence ID" value="XM_068492424.1"/>
</dbReference>
<dbReference type="VEuPathDB" id="TrichDB:TRFO_05329"/>
<dbReference type="PROSITE" id="PS50086">
    <property type="entry name" value="TBC_RABGAP"/>
    <property type="match status" value="1"/>
</dbReference>
<sequence length="359" mass="41953">MIPTPNSPNYKVLPHFFPAPPNNSIDLQSICRICKDGLKTDAPAEDRCLAWLAMINIYPSNPNNWPHKREEIAAEYKAFINDFGLNDWNTKVFSLNSDLSNFDVSNPTQMDSIHRDIIRMGHQLCFLPPAKVIPAGCDPNDQLAPFTEHIRRLERILYIFGMINKSFGYMQGFNELLPPIYYVLVTAKHLFADNMEQIEAVAFFCIQQLLTDSDFQKFYTHEDQQKIIDAKLNEFDVMLHQRLPKIAAHFDRLQIRPFCYCYKWVTLLFAQEFDLPEILILWDSIFAHFNAMVRFSFCCAIARLKMTKEQFDHADYKQTMNLLMSPSNFRDINKLIQKANKIFDATAKKRRFSMFPRAH</sequence>
<dbReference type="EMBL" id="MLAK01000705">
    <property type="protein sequence ID" value="OHT07101.1"/>
    <property type="molecule type" value="Genomic_DNA"/>
</dbReference>
<dbReference type="AlphaFoldDB" id="A0A1J4KCB6"/>
<protein>
    <submittedName>
        <fullName evidence="2">TBC1 domain protein</fullName>
    </submittedName>
</protein>
<dbReference type="SMART" id="SM00164">
    <property type="entry name" value="TBC"/>
    <property type="match status" value="1"/>
</dbReference>
<dbReference type="InterPro" id="IPR000195">
    <property type="entry name" value="Rab-GAP-TBC_dom"/>
</dbReference>
<feature type="domain" description="Rab-GAP TBC" evidence="1">
    <location>
        <begin position="41"/>
        <end position="289"/>
    </location>
</feature>
<evidence type="ECO:0000259" key="1">
    <source>
        <dbReference type="PROSITE" id="PS50086"/>
    </source>
</evidence>
<gene>
    <name evidence="2" type="ORF">TRFO_05329</name>
</gene>
<dbReference type="GeneID" id="94827128"/>
<dbReference type="GO" id="GO:0005096">
    <property type="term" value="F:GTPase activator activity"/>
    <property type="evidence" value="ECO:0007669"/>
    <property type="project" value="TreeGrafter"/>
</dbReference>
<dbReference type="Proteomes" id="UP000179807">
    <property type="component" value="Unassembled WGS sequence"/>
</dbReference>
<name>A0A1J4KCB6_9EUKA</name>
<dbReference type="Gene3D" id="1.10.8.270">
    <property type="entry name" value="putative rabgap domain of human tbc1 domain family member 14 like domains"/>
    <property type="match status" value="1"/>
</dbReference>
<organism evidence="2 3">
    <name type="scientific">Tritrichomonas foetus</name>
    <dbReference type="NCBI Taxonomy" id="1144522"/>
    <lineage>
        <taxon>Eukaryota</taxon>
        <taxon>Metamonada</taxon>
        <taxon>Parabasalia</taxon>
        <taxon>Tritrichomonadida</taxon>
        <taxon>Tritrichomonadidae</taxon>
        <taxon>Tritrichomonas</taxon>
    </lineage>
</organism>
<dbReference type="OrthoDB" id="10263206at2759"/>
<evidence type="ECO:0000313" key="2">
    <source>
        <dbReference type="EMBL" id="OHT07101.1"/>
    </source>
</evidence>
<dbReference type="InterPro" id="IPR035969">
    <property type="entry name" value="Rab-GAP_TBC_sf"/>
</dbReference>
<dbReference type="Pfam" id="PF00566">
    <property type="entry name" value="RabGAP-TBC"/>
    <property type="match status" value="1"/>
</dbReference>
<dbReference type="PANTHER" id="PTHR22957:SF27">
    <property type="entry name" value="TBC1 DOMAIN FAMILY MEMBER 13"/>
    <property type="match status" value="1"/>
</dbReference>
<proteinExistence type="predicted"/>
<reference evidence="2" key="1">
    <citation type="submission" date="2016-10" db="EMBL/GenBank/DDBJ databases">
        <authorList>
            <person name="Benchimol M."/>
            <person name="Almeida L.G."/>
            <person name="Vasconcelos A.T."/>
            <person name="Perreira-Neves A."/>
            <person name="Rosa I.A."/>
            <person name="Tasca T."/>
            <person name="Bogo M.R."/>
            <person name="de Souza W."/>
        </authorList>
    </citation>
    <scope>NUCLEOTIDE SEQUENCE [LARGE SCALE GENOMIC DNA]</scope>
    <source>
        <strain evidence="2">K</strain>
    </source>
</reference>
<dbReference type="PANTHER" id="PTHR22957">
    <property type="entry name" value="TBC1 DOMAIN FAMILY MEMBER GTPASE-ACTIVATING PROTEIN"/>
    <property type="match status" value="1"/>
</dbReference>
<keyword evidence="3" id="KW-1185">Reference proteome</keyword>